<keyword evidence="3" id="KW-1185">Reference proteome</keyword>
<proteinExistence type="predicted"/>
<protein>
    <submittedName>
        <fullName evidence="2">Uncharacterized protein</fullName>
    </submittedName>
</protein>
<sequence>MKHQVLSLTTALLCTACMGGGAPPIDTSELPPEEETRDWEDWGPEENAKGRISGNVLTESTLRQRLVGRTLSGCYANGEAFSEVLRDDGSVLDPNSGQVVAKYGFQSGELCFAYPEQRPACYTVTDFNGELLFYSSGGFRGVAASTCPIPRDAKGFETTAN</sequence>
<dbReference type="AlphaFoldDB" id="A0A9X2LAS6"/>
<comment type="caution">
    <text evidence="2">The sequence shown here is derived from an EMBL/GenBank/DDBJ whole genome shotgun (WGS) entry which is preliminary data.</text>
</comment>
<reference evidence="2" key="1">
    <citation type="submission" date="2022-07" db="EMBL/GenBank/DDBJ databases">
        <title>Parvularcula maris sp. nov., an algicidal bacterium isolated from seawater.</title>
        <authorList>
            <person name="Li F."/>
        </authorList>
    </citation>
    <scope>NUCLEOTIDE SEQUENCE</scope>
    <source>
        <strain evidence="2">BGMRC 0090</strain>
    </source>
</reference>
<dbReference type="EMBL" id="JANIBC010000011">
    <property type="protein sequence ID" value="MCQ8186054.1"/>
    <property type="molecule type" value="Genomic_DNA"/>
</dbReference>
<dbReference type="Proteomes" id="UP001142610">
    <property type="component" value="Unassembled WGS sequence"/>
</dbReference>
<feature type="compositionally biased region" description="Acidic residues" evidence="1">
    <location>
        <begin position="31"/>
        <end position="44"/>
    </location>
</feature>
<name>A0A9X2LAS6_9PROT</name>
<evidence type="ECO:0000313" key="2">
    <source>
        <dbReference type="EMBL" id="MCQ8186054.1"/>
    </source>
</evidence>
<organism evidence="2 3">
    <name type="scientific">Parvularcula maris</name>
    <dbReference type="NCBI Taxonomy" id="2965077"/>
    <lineage>
        <taxon>Bacteria</taxon>
        <taxon>Pseudomonadati</taxon>
        <taxon>Pseudomonadota</taxon>
        <taxon>Alphaproteobacteria</taxon>
        <taxon>Parvularculales</taxon>
        <taxon>Parvularculaceae</taxon>
        <taxon>Parvularcula</taxon>
    </lineage>
</organism>
<gene>
    <name evidence="2" type="ORF">NOG11_11705</name>
</gene>
<dbReference type="RefSeq" id="WP_256619949.1">
    <property type="nucleotide sequence ID" value="NZ_JANIBC010000011.1"/>
</dbReference>
<accession>A0A9X2LAS6</accession>
<evidence type="ECO:0000313" key="3">
    <source>
        <dbReference type="Proteomes" id="UP001142610"/>
    </source>
</evidence>
<feature type="region of interest" description="Disordered" evidence="1">
    <location>
        <begin position="23"/>
        <end position="50"/>
    </location>
</feature>
<evidence type="ECO:0000256" key="1">
    <source>
        <dbReference type="SAM" id="MobiDB-lite"/>
    </source>
</evidence>